<organism evidence="2 3">
    <name type="scientific">Salmonella enterica subsp. salamae</name>
    <dbReference type="NCBI Taxonomy" id="59202"/>
    <lineage>
        <taxon>Bacteria</taxon>
        <taxon>Pseudomonadati</taxon>
        <taxon>Pseudomonadota</taxon>
        <taxon>Gammaproteobacteria</taxon>
        <taxon>Enterobacterales</taxon>
        <taxon>Enterobacteriaceae</taxon>
        <taxon>Salmonella</taxon>
    </lineage>
</organism>
<sequence>MKISSGAINFSTIPNQVKKLINTIREHTKNGLTSKITSVKNTHTSLNEKFKTGKDSPIESTLPQKIKDFFQPKDKNTLKKTLITVKNIKDTNNTGKKNISEEDASKMNAAFMRKHIANQSRDYNYRVTGAAPLPGGVSVSANNRPTVSEGRTPPVSPSLSLQATSSPSSPADWAKKLTDAVLRQKAGETLTTADCDFSNADFRNITFSKILPPSFMERDGDIIKGFNFSNSKFTHSDISHLHFDKCRFTYSTLSDVVCSNTKFSNSDMNEVSLQYSITTQQQPSFINTTLKNTFIRHKANLSDVILNEPDNSSPPSVSGGGNFIRLGDIWLQMPLLWSENAVDGFLNHEHNNGKSILMTIDSLPDKYSQEKVLAMEDLVKSLRSGRLSETHIRPVESSLVSVLAHPPLYAKYAYQRVARACSGTFFCPPVPDL</sequence>
<dbReference type="Gene3D" id="2.160.20.80">
    <property type="entry name" value="E3 ubiquitin-protein ligase SopA"/>
    <property type="match status" value="1"/>
</dbReference>
<proteinExistence type="predicted"/>
<feature type="compositionally biased region" description="Low complexity" evidence="1">
    <location>
        <begin position="157"/>
        <end position="171"/>
    </location>
</feature>
<dbReference type="AlphaFoldDB" id="A0A6D2G861"/>
<dbReference type="EMBL" id="LR134141">
    <property type="protein sequence ID" value="VEA01983.1"/>
    <property type="molecule type" value="Genomic_DNA"/>
</dbReference>
<dbReference type="SUPFAM" id="SSF141571">
    <property type="entry name" value="Pentapeptide repeat-like"/>
    <property type="match status" value="1"/>
</dbReference>
<feature type="region of interest" description="Disordered" evidence="1">
    <location>
        <begin position="132"/>
        <end position="172"/>
    </location>
</feature>
<dbReference type="EC" id="6.3.2.-" evidence="2"/>
<gene>
    <name evidence="2" type="primary">sopA_2</name>
    <name evidence="2" type="ORF">NCTC5773_01931</name>
</gene>
<name>A0A6D2G861_SALER</name>
<evidence type="ECO:0000313" key="3">
    <source>
        <dbReference type="Proteomes" id="UP000267858"/>
    </source>
</evidence>
<dbReference type="Proteomes" id="UP000267858">
    <property type="component" value="Chromosome"/>
</dbReference>
<reference evidence="2 3" key="1">
    <citation type="submission" date="2018-12" db="EMBL/GenBank/DDBJ databases">
        <authorList>
            <consortium name="Pathogen Informatics"/>
        </authorList>
    </citation>
    <scope>NUCLEOTIDE SEQUENCE [LARGE SCALE GENOMIC DNA]</scope>
    <source>
        <strain evidence="2 3">NCTC5773</strain>
    </source>
</reference>
<accession>A0A6D2G861</accession>
<evidence type="ECO:0000256" key="1">
    <source>
        <dbReference type="SAM" id="MobiDB-lite"/>
    </source>
</evidence>
<dbReference type="Gene3D" id="1.25.40.300">
    <property type="entry name" value="Putative secreted effector protein"/>
    <property type="match status" value="1"/>
</dbReference>
<protein>
    <submittedName>
        <fullName evidence="2">E3 ubiquitin-protein ligase SopA</fullName>
        <ecNumber evidence="2">6.3.2.-</ecNumber>
    </submittedName>
</protein>
<evidence type="ECO:0000313" key="2">
    <source>
        <dbReference type="EMBL" id="VEA01983.1"/>
    </source>
</evidence>